<sequence>MPNRLFFESGYKEGHLKVRIKCDDKVLAVSNVSLIDLLQQVDHAFLQPVSSEETIWLHPVNVQKQSIKNDPGDGSDAAFVVLRIGLQRDSAKAVASRPLTSCDETVTFSGKPQHPDDKDVLLASNVPILSMLLQIRLETKTNRFFNCFHGSFAAPTLQVGQTIGFTEQLSFLGLTKMSLRLKLPSTTGEVELFPTNKDVVDLAGGLSSAYPDPTGDVLFDLDLAVANLTANCEPPLMEPIQPATVTLQSASRSPTPAASEPLHRFCYSIELKTLQAINPLPENSLVYARYVYPLFGSRSPIMTLPPVALTGTDETVLPQGFCAFELAAEPAELRQRLAEEPLVIEVLDRSKANNTAEVLLGQTSFSLEQVFSEQPRQLAHCLRIRTDGVAGVKSTNNGLVIARLAYSLTLEDFGPHNSSDESDEGQQQLQQQKNDVKEAEDIAPSLRQRRSSADGSAVSCLRPSRSAADLPTAFPSVEVRQTAEYRAALELELWRAEEEARFKASL</sequence>
<dbReference type="GO" id="GO:0005815">
    <property type="term" value="C:microtubule organizing center"/>
    <property type="evidence" value="ECO:0007669"/>
    <property type="project" value="TreeGrafter"/>
</dbReference>
<evidence type="ECO:0000256" key="1">
    <source>
        <dbReference type="SAM" id="MobiDB-lite"/>
    </source>
</evidence>
<feature type="region of interest" description="Disordered" evidence="1">
    <location>
        <begin position="413"/>
        <end position="439"/>
    </location>
</feature>
<evidence type="ECO:0000313" key="3">
    <source>
        <dbReference type="Proteomes" id="UP000281553"/>
    </source>
</evidence>
<feature type="non-terminal residue" evidence="2">
    <location>
        <position position="506"/>
    </location>
</feature>
<gene>
    <name evidence="2" type="ORF">DILT_LOCUS5029</name>
</gene>
<dbReference type="PANTHER" id="PTHR21574:SF0">
    <property type="entry name" value="CENTROSOMAL PROTEIN OF 120 KDA"/>
    <property type="match status" value="1"/>
</dbReference>
<dbReference type="InterPro" id="IPR039893">
    <property type="entry name" value="CEP120-like"/>
</dbReference>
<evidence type="ECO:0008006" key="4">
    <source>
        <dbReference type="Google" id="ProtNLM"/>
    </source>
</evidence>
<proteinExistence type="predicted"/>
<accession>A0A3P7LH53</accession>
<dbReference type="PANTHER" id="PTHR21574">
    <property type="entry name" value="CENTROSOMAL PROTEIN OF 120 KDA"/>
    <property type="match status" value="1"/>
</dbReference>
<keyword evidence="3" id="KW-1185">Reference proteome</keyword>
<dbReference type="OrthoDB" id="332250at2759"/>
<dbReference type="AlphaFoldDB" id="A0A3P7LH53"/>
<organism evidence="2 3">
    <name type="scientific">Dibothriocephalus latus</name>
    <name type="common">Fish tapeworm</name>
    <name type="synonym">Diphyllobothrium latum</name>
    <dbReference type="NCBI Taxonomy" id="60516"/>
    <lineage>
        <taxon>Eukaryota</taxon>
        <taxon>Metazoa</taxon>
        <taxon>Spiralia</taxon>
        <taxon>Lophotrochozoa</taxon>
        <taxon>Platyhelminthes</taxon>
        <taxon>Cestoda</taxon>
        <taxon>Eucestoda</taxon>
        <taxon>Diphyllobothriidea</taxon>
        <taxon>Diphyllobothriidae</taxon>
        <taxon>Dibothriocephalus</taxon>
    </lineage>
</organism>
<name>A0A3P7LH53_DIBLA</name>
<dbReference type="EMBL" id="UYRU01046583">
    <property type="protein sequence ID" value="VDN09198.1"/>
    <property type="molecule type" value="Genomic_DNA"/>
</dbReference>
<protein>
    <recommendedName>
        <fullName evidence="4">DUF3668 domain-containing protein</fullName>
    </recommendedName>
</protein>
<reference evidence="2 3" key="1">
    <citation type="submission" date="2018-11" db="EMBL/GenBank/DDBJ databases">
        <authorList>
            <consortium name="Pathogen Informatics"/>
        </authorList>
    </citation>
    <scope>NUCLEOTIDE SEQUENCE [LARGE SCALE GENOMIC DNA]</scope>
</reference>
<dbReference type="GO" id="GO:0010564">
    <property type="term" value="P:regulation of cell cycle process"/>
    <property type="evidence" value="ECO:0007669"/>
    <property type="project" value="TreeGrafter"/>
</dbReference>
<dbReference type="Proteomes" id="UP000281553">
    <property type="component" value="Unassembled WGS sequence"/>
</dbReference>
<evidence type="ECO:0000313" key="2">
    <source>
        <dbReference type="EMBL" id="VDN09198.1"/>
    </source>
</evidence>